<evidence type="ECO:0000313" key="6">
    <source>
        <dbReference type="Proteomes" id="UP000183788"/>
    </source>
</evidence>
<dbReference type="SUPFAM" id="SSF55729">
    <property type="entry name" value="Acyl-CoA N-acyltransferases (Nat)"/>
    <property type="match status" value="1"/>
</dbReference>
<accession>A0A1K1MUV1</accession>
<dbReference type="Proteomes" id="UP001326715">
    <property type="component" value="Chromosome"/>
</dbReference>
<dbReference type="Proteomes" id="UP000183788">
    <property type="component" value="Unassembled WGS sequence"/>
</dbReference>
<evidence type="ECO:0000256" key="2">
    <source>
        <dbReference type="ARBA" id="ARBA00023315"/>
    </source>
</evidence>
<evidence type="ECO:0000256" key="1">
    <source>
        <dbReference type="ARBA" id="ARBA00022679"/>
    </source>
</evidence>
<reference evidence="4 6" key="1">
    <citation type="submission" date="2016-11" db="EMBL/GenBank/DDBJ databases">
        <authorList>
            <person name="Jaros S."/>
            <person name="Januszkiewicz K."/>
            <person name="Wedrychowicz H."/>
        </authorList>
    </citation>
    <scope>NUCLEOTIDE SEQUENCE [LARGE SCALE GENOMIC DNA]</scope>
    <source>
        <strain evidence="4 6">DSM 784</strain>
    </source>
</reference>
<dbReference type="RefSeq" id="WP_072357403.1">
    <property type="nucleotide sequence ID" value="NZ_CP139972.1"/>
</dbReference>
<reference evidence="5 7" key="2">
    <citation type="submission" date="2023-11" db="EMBL/GenBank/DDBJ databases">
        <title>MicrobeMod: A computational toolkit for identifying prokaryotic methylation and restriction-modification with nanopore sequencing.</title>
        <authorList>
            <person name="Crits-Christoph A."/>
            <person name="Kang S.C."/>
            <person name="Lee H."/>
            <person name="Ostrov N."/>
        </authorList>
    </citation>
    <scope>NUCLEOTIDE SEQUENCE [LARGE SCALE GENOMIC DNA]</scope>
    <source>
        <strain evidence="5 7">ATCC 23090</strain>
    </source>
</reference>
<organism evidence="4 6">
    <name type="scientific">Chitinophaga sancti</name>
    <dbReference type="NCBI Taxonomy" id="1004"/>
    <lineage>
        <taxon>Bacteria</taxon>
        <taxon>Pseudomonadati</taxon>
        <taxon>Bacteroidota</taxon>
        <taxon>Chitinophagia</taxon>
        <taxon>Chitinophagales</taxon>
        <taxon>Chitinophagaceae</taxon>
        <taxon>Chitinophaga</taxon>
    </lineage>
</organism>
<evidence type="ECO:0000259" key="3">
    <source>
        <dbReference type="PROSITE" id="PS51186"/>
    </source>
</evidence>
<keyword evidence="7" id="KW-1185">Reference proteome</keyword>
<dbReference type="InterPro" id="IPR000182">
    <property type="entry name" value="GNAT_dom"/>
</dbReference>
<protein>
    <submittedName>
        <fullName evidence="5">GNAT family N-acetyltransferase</fullName>
    </submittedName>
    <submittedName>
        <fullName evidence="4">Ribosomal protein S18 acetylase RimI</fullName>
    </submittedName>
</protein>
<dbReference type="PROSITE" id="PS51186">
    <property type="entry name" value="GNAT"/>
    <property type="match status" value="1"/>
</dbReference>
<dbReference type="EMBL" id="FPIZ01000002">
    <property type="protein sequence ID" value="SFW26891.1"/>
    <property type="molecule type" value="Genomic_DNA"/>
</dbReference>
<dbReference type="Pfam" id="PF00583">
    <property type="entry name" value="Acetyltransf_1"/>
    <property type="match status" value="1"/>
</dbReference>
<name>A0A1K1MUV1_9BACT</name>
<keyword evidence="4" id="KW-0687">Ribonucleoprotein</keyword>
<dbReference type="EMBL" id="CP140154">
    <property type="protein sequence ID" value="WQG91366.1"/>
    <property type="molecule type" value="Genomic_DNA"/>
</dbReference>
<dbReference type="GO" id="GO:0005840">
    <property type="term" value="C:ribosome"/>
    <property type="evidence" value="ECO:0007669"/>
    <property type="project" value="UniProtKB-KW"/>
</dbReference>
<dbReference type="OrthoDB" id="7356080at2"/>
<keyword evidence="2" id="KW-0012">Acyltransferase</keyword>
<dbReference type="InterPro" id="IPR016181">
    <property type="entry name" value="Acyl_CoA_acyltransferase"/>
</dbReference>
<keyword evidence="1" id="KW-0808">Transferase</keyword>
<dbReference type="STRING" id="1004.SAMN05661012_00910"/>
<feature type="domain" description="N-acetyltransferase" evidence="3">
    <location>
        <begin position="1"/>
        <end position="159"/>
    </location>
</feature>
<evidence type="ECO:0000313" key="4">
    <source>
        <dbReference type="EMBL" id="SFW26891.1"/>
    </source>
</evidence>
<dbReference type="Gene3D" id="3.40.630.30">
    <property type="match status" value="1"/>
</dbReference>
<keyword evidence="4" id="KW-0689">Ribosomal protein</keyword>
<dbReference type="CDD" id="cd04301">
    <property type="entry name" value="NAT_SF"/>
    <property type="match status" value="1"/>
</dbReference>
<dbReference type="PANTHER" id="PTHR10908">
    <property type="entry name" value="SEROTONIN N-ACETYLTRANSFERASE"/>
    <property type="match status" value="1"/>
</dbReference>
<dbReference type="GO" id="GO:0008080">
    <property type="term" value="F:N-acetyltransferase activity"/>
    <property type="evidence" value="ECO:0007669"/>
    <property type="project" value="UniProtKB-ARBA"/>
</dbReference>
<dbReference type="AlphaFoldDB" id="A0A1K1MUV1"/>
<dbReference type="InterPro" id="IPR051635">
    <property type="entry name" value="SNAT-like"/>
</dbReference>
<dbReference type="PANTHER" id="PTHR10908:SF0">
    <property type="entry name" value="SEROTONIN N-ACETYLTRANSFERASE"/>
    <property type="match status" value="1"/>
</dbReference>
<evidence type="ECO:0000313" key="7">
    <source>
        <dbReference type="Proteomes" id="UP001326715"/>
    </source>
</evidence>
<proteinExistence type="predicted"/>
<sequence>MRLRIATLTDLDAITALENICFPPNEAASRTTFIKRLQSFPDHFWVLEIDGVLVGFINGMVTNNETIKDEMFANANLHDDNGKWQSVFGLAVAPEWRRQGHAERLIRHLIEKAKAEERLGVTLTCKELLVPYYEKFGFADGGISTSAHGGEVWRDMRIRF</sequence>
<evidence type="ECO:0000313" key="5">
    <source>
        <dbReference type="EMBL" id="WQG91366.1"/>
    </source>
</evidence>
<gene>
    <name evidence="4" type="ORF">SAMN05661012_00910</name>
    <name evidence="5" type="ORF">SR876_07635</name>
</gene>